<dbReference type="AlphaFoldDB" id="A0A840WU61"/>
<evidence type="ECO:0000313" key="2">
    <source>
        <dbReference type="Proteomes" id="UP000553766"/>
    </source>
</evidence>
<dbReference type="InterPro" id="IPR027961">
    <property type="entry name" value="DUF4442"/>
</dbReference>
<reference evidence="1 2" key="1">
    <citation type="submission" date="2020-08" db="EMBL/GenBank/DDBJ databases">
        <title>Genomic Encyclopedia of Type Strains, Phase IV (KMG-IV): sequencing the most valuable type-strain genomes for metagenomic binning, comparative biology and taxonomic classification.</title>
        <authorList>
            <person name="Goeker M."/>
        </authorList>
    </citation>
    <scope>NUCLEOTIDE SEQUENCE [LARGE SCALE GENOMIC DNA]</scope>
    <source>
        <strain evidence="1 2">DSM 103377</strain>
    </source>
</reference>
<dbReference type="SUPFAM" id="SSF54637">
    <property type="entry name" value="Thioesterase/thiol ester dehydrase-isomerase"/>
    <property type="match status" value="1"/>
</dbReference>
<dbReference type="CDD" id="cd03443">
    <property type="entry name" value="PaaI_thioesterase"/>
    <property type="match status" value="1"/>
</dbReference>
<accession>A0A840WU61</accession>
<evidence type="ECO:0000313" key="1">
    <source>
        <dbReference type="EMBL" id="MBB5514750.1"/>
    </source>
</evidence>
<comment type="caution">
    <text evidence="1">The sequence shown here is derived from an EMBL/GenBank/DDBJ whole genome shotgun (WGS) entry which is preliminary data.</text>
</comment>
<name>A0A840WU61_9RHOB</name>
<gene>
    <name evidence="1" type="ORF">FHS89_000756</name>
</gene>
<dbReference type="RefSeq" id="WP_184008677.1">
    <property type="nucleotide sequence ID" value="NZ_JACIJS010000002.1"/>
</dbReference>
<keyword evidence="2" id="KW-1185">Reference proteome</keyword>
<dbReference type="Pfam" id="PF14539">
    <property type="entry name" value="DUF4442"/>
    <property type="match status" value="1"/>
</dbReference>
<dbReference type="Proteomes" id="UP000553766">
    <property type="component" value="Unassembled WGS sequence"/>
</dbReference>
<proteinExistence type="predicted"/>
<sequence length="148" mass="15689">MIPRAMIKSHLNKNLPFAQHAGITLSELGDGTGVAVLPQSKTSVNHIGTQHAGALFTVGETASGAALAGLFPTKILSLRPVTKEARIQYLKIAKGTITATAHCVGDPDDLRKKLKEEGRAVFDITVSMTDEAGVEVATLTVTWDVRKS</sequence>
<organism evidence="1 2">
    <name type="scientific">Rubricella aquisinus</name>
    <dbReference type="NCBI Taxonomy" id="2028108"/>
    <lineage>
        <taxon>Bacteria</taxon>
        <taxon>Pseudomonadati</taxon>
        <taxon>Pseudomonadota</taxon>
        <taxon>Alphaproteobacteria</taxon>
        <taxon>Rhodobacterales</taxon>
        <taxon>Paracoccaceae</taxon>
        <taxon>Rubricella</taxon>
    </lineage>
</organism>
<dbReference type="Gene3D" id="3.10.129.10">
    <property type="entry name" value="Hotdog Thioesterase"/>
    <property type="match status" value="1"/>
</dbReference>
<dbReference type="EMBL" id="JACIJS010000002">
    <property type="protein sequence ID" value="MBB5514750.1"/>
    <property type="molecule type" value="Genomic_DNA"/>
</dbReference>
<dbReference type="InterPro" id="IPR029069">
    <property type="entry name" value="HotDog_dom_sf"/>
</dbReference>
<protein>
    <submittedName>
        <fullName evidence="1">Uncharacterized protein (TIGR00369 family)</fullName>
    </submittedName>
</protein>